<sequence length="86" mass="9903">MSHLYWLTAAQMQRLKPFFPKSYGKTRVDDRRVLSIIGQHGSGPGNQSFATAPVAPRIRIFMMMLLQTIGHFDFFRFRLLNACLTV</sequence>
<evidence type="ECO:0000313" key="2">
    <source>
        <dbReference type="Proteomes" id="UP000199344"/>
    </source>
</evidence>
<reference evidence="1 2" key="1">
    <citation type="submission" date="2016-10" db="EMBL/GenBank/DDBJ databases">
        <authorList>
            <person name="de Groot N.N."/>
        </authorList>
    </citation>
    <scope>NUCLEOTIDE SEQUENCE [LARGE SCALE GENOMIC DNA]</scope>
    <source>
        <strain evidence="1 2">DSM 22220</strain>
    </source>
</reference>
<accession>A0A1G7GXQ9</accession>
<dbReference type="EMBL" id="FNAH01000015">
    <property type="protein sequence ID" value="SDE92895.1"/>
    <property type="molecule type" value="Genomic_DNA"/>
</dbReference>
<keyword evidence="2" id="KW-1185">Reference proteome</keyword>
<gene>
    <name evidence="1" type="ORF">SAMN05421538_11538</name>
</gene>
<organism evidence="1 2">
    <name type="scientific">Paracoccus isoporae</name>
    <dbReference type="NCBI Taxonomy" id="591205"/>
    <lineage>
        <taxon>Bacteria</taxon>
        <taxon>Pseudomonadati</taxon>
        <taxon>Pseudomonadota</taxon>
        <taxon>Alphaproteobacteria</taxon>
        <taxon>Rhodobacterales</taxon>
        <taxon>Paracoccaceae</taxon>
        <taxon>Paracoccus</taxon>
    </lineage>
</organism>
<proteinExistence type="predicted"/>
<dbReference type="STRING" id="591205.SAMN05421538_11538"/>
<evidence type="ECO:0000313" key="1">
    <source>
        <dbReference type="EMBL" id="SDE92895.1"/>
    </source>
</evidence>
<name>A0A1G7GXQ9_9RHOB</name>
<protein>
    <recommendedName>
        <fullName evidence="3">Transposase, IS5 family</fullName>
    </recommendedName>
</protein>
<evidence type="ECO:0008006" key="3">
    <source>
        <dbReference type="Google" id="ProtNLM"/>
    </source>
</evidence>
<dbReference type="Proteomes" id="UP000199344">
    <property type="component" value="Unassembled WGS sequence"/>
</dbReference>
<dbReference type="AlphaFoldDB" id="A0A1G7GXQ9"/>